<evidence type="ECO:0000256" key="2">
    <source>
        <dbReference type="ARBA" id="ARBA00022552"/>
    </source>
</evidence>
<keyword evidence="4 7" id="KW-0808">Transferase</keyword>
<evidence type="ECO:0000256" key="4">
    <source>
        <dbReference type="ARBA" id="ARBA00022679"/>
    </source>
</evidence>
<dbReference type="InterPro" id="IPR023165">
    <property type="entry name" value="rRNA_Ade_diMease-like_C"/>
</dbReference>
<feature type="binding site" evidence="7 8">
    <location>
        <position position="23"/>
    </location>
    <ligand>
        <name>S-adenosyl-L-methionine</name>
        <dbReference type="ChEBI" id="CHEBI:59789"/>
    </ligand>
</feature>
<accession>A0A1Y3GGQ8</accession>
<evidence type="ECO:0000256" key="7">
    <source>
        <dbReference type="HAMAP-Rule" id="MF_00607"/>
    </source>
</evidence>
<keyword evidence="5 7" id="KW-0949">S-adenosyl-L-methionine</keyword>
<dbReference type="Pfam" id="PF00398">
    <property type="entry name" value="RrnaAD"/>
    <property type="match status" value="1"/>
</dbReference>
<dbReference type="GO" id="GO:0003723">
    <property type="term" value="F:RNA binding"/>
    <property type="evidence" value="ECO:0007669"/>
    <property type="project" value="UniProtKB-UniRule"/>
</dbReference>
<dbReference type="Proteomes" id="UP000195137">
    <property type="component" value="Unassembled WGS sequence"/>
</dbReference>
<dbReference type="NCBIfam" id="TIGR00755">
    <property type="entry name" value="ksgA"/>
    <property type="match status" value="1"/>
</dbReference>
<evidence type="ECO:0000256" key="3">
    <source>
        <dbReference type="ARBA" id="ARBA00022603"/>
    </source>
</evidence>
<dbReference type="InterPro" id="IPR020598">
    <property type="entry name" value="rRNA_Ade_methylase_Trfase_N"/>
</dbReference>
<evidence type="ECO:0000256" key="5">
    <source>
        <dbReference type="ARBA" id="ARBA00022691"/>
    </source>
</evidence>
<dbReference type="CDD" id="cd02440">
    <property type="entry name" value="AdoMet_MTases"/>
    <property type="match status" value="1"/>
</dbReference>
<dbReference type="InterPro" id="IPR001737">
    <property type="entry name" value="KsgA/Erm"/>
</dbReference>
<dbReference type="GO" id="GO:0000179">
    <property type="term" value="F:rRNA (adenine-N6,N6-)-dimethyltransferase activity"/>
    <property type="evidence" value="ECO:0007669"/>
    <property type="project" value="UniProtKB-UniRule"/>
</dbReference>
<dbReference type="Gene3D" id="3.40.50.150">
    <property type="entry name" value="Vaccinia Virus protein VP39"/>
    <property type="match status" value="1"/>
</dbReference>
<dbReference type="AlphaFoldDB" id="A0A1Y3GGQ8"/>
<dbReference type="InterPro" id="IPR011530">
    <property type="entry name" value="rRNA_adenine_dimethylase"/>
</dbReference>
<dbReference type="GO" id="GO:0005737">
    <property type="term" value="C:cytoplasm"/>
    <property type="evidence" value="ECO:0007669"/>
    <property type="project" value="UniProtKB-SubCell"/>
</dbReference>
<comment type="similarity">
    <text evidence="7">Belongs to the class I-like SAM-binding methyltransferase superfamily. rRNA adenine N(6)-methyltransferase family. RsmA subfamily.</text>
</comment>
<feature type="domain" description="Ribosomal RNA adenine methylase transferase N-terminal" evidence="10">
    <location>
        <begin position="28"/>
        <end position="190"/>
    </location>
</feature>
<gene>
    <name evidence="7" type="primary">rsmA</name>
    <name evidence="7" type="synonym">ksgA</name>
    <name evidence="11" type="ORF">AMET1_0053</name>
</gene>
<keyword evidence="3 7" id="KW-0489">Methyltransferase</keyword>
<dbReference type="EC" id="2.1.1.-" evidence="7"/>
<feature type="region of interest" description="Disordered" evidence="9">
    <location>
        <begin position="225"/>
        <end position="258"/>
    </location>
</feature>
<dbReference type="PROSITE" id="PS51689">
    <property type="entry name" value="SAM_RNA_A_N6_MT"/>
    <property type="match status" value="1"/>
</dbReference>
<evidence type="ECO:0000256" key="9">
    <source>
        <dbReference type="SAM" id="MobiDB-lite"/>
    </source>
</evidence>
<dbReference type="SUPFAM" id="SSF53335">
    <property type="entry name" value="S-adenosyl-L-methionine-dependent methyltransferases"/>
    <property type="match status" value="1"/>
</dbReference>
<keyword evidence="12" id="KW-1185">Reference proteome</keyword>
<evidence type="ECO:0000256" key="1">
    <source>
        <dbReference type="ARBA" id="ARBA00022490"/>
    </source>
</evidence>
<dbReference type="EMBL" id="MRZU01000002">
    <property type="protein sequence ID" value="OUJ19384.1"/>
    <property type="molecule type" value="Genomic_DNA"/>
</dbReference>
<dbReference type="FunFam" id="3.40.50.150:FF:000023">
    <property type="entry name" value="Ribosomal RNA small subunit methyltransferase A"/>
    <property type="match status" value="1"/>
</dbReference>
<feature type="binding site" evidence="7 8">
    <location>
        <position position="48"/>
    </location>
    <ligand>
        <name>S-adenosyl-L-methionine</name>
        <dbReference type="ChEBI" id="CHEBI:59789"/>
    </ligand>
</feature>
<evidence type="ECO:0000256" key="8">
    <source>
        <dbReference type="PROSITE-ProRule" id="PRU01026"/>
    </source>
</evidence>
<feature type="binding site" evidence="7 8">
    <location>
        <position position="69"/>
    </location>
    <ligand>
        <name>S-adenosyl-L-methionine</name>
        <dbReference type="ChEBI" id="CHEBI:59789"/>
    </ligand>
</feature>
<keyword evidence="2 7" id="KW-0698">rRNA processing</keyword>
<feature type="binding site" evidence="7 8">
    <location>
        <position position="92"/>
    </location>
    <ligand>
        <name>S-adenosyl-L-methionine</name>
        <dbReference type="ChEBI" id="CHEBI:59789"/>
    </ligand>
</feature>
<dbReference type="PANTHER" id="PTHR11727">
    <property type="entry name" value="DIMETHYLADENOSINE TRANSFERASE"/>
    <property type="match status" value="1"/>
</dbReference>
<feature type="binding site" evidence="7 8">
    <location>
        <position position="21"/>
    </location>
    <ligand>
        <name>S-adenosyl-L-methionine</name>
        <dbReference type="ChEBI" id="CHEBI:59789"/>
    </ligand>
</feature>
<sequence length="276" mass="31762">MDTKKILKKHNIRPKKNLGQNFLINNKIAQRQVKHADIQPDEKILEIGGGVGTLTQELIKTPGKITVIEKDPKLHKILKKRFGEKITLIQGDAIQTDYGETDKVVANLPYQISSEITFKILKKPFKKAILMYQKEFAERMTAKPGTKEYGRLTVGVDLYSNAEILEKIPQTAFYPQPKVMSALVKLTPKNPKYTPKNQEFFLDFTKAIFSQRRKKLKNAMKNTRHMLNPKPTKKTLKQTIKKLDKTTEKRPEKLTPSQIADCSNKLYTEIQKTKKQ</sequence>
<keyword evidence="1 7" id="KW-0963">Cytoplasm</keyword>
<evidence type="ECO:0000256" key="6">
    <source>
        <dbReference type="ARBA" id="ARBA00022884"/>
    </source>
</evidence>
<dbReference type="PROSITE" id="PS01131">
    <property type="entry name" value="RRNA_A_DIMETH"/>
    <property type="match status" value="1"/>
</dbReference>
<comment type="function">
    <text evidence="7">Specifically dimethylates two adjacent adenosines in the loop of a conserved hairpin near the 3'-end of 16S rRNA in the 30S particle. May play a critical role in biogenesis of 30S subunits.</text>
</comment>
<reference evidence="11 12" key="1">
    <citation type="submission" date="2016-12" db="EMBL/GenBank/DDBJ databases">
        <title>Discovery of methanogenic haloarchaea.</title>
        <authorList>
            <person name="Sorokin D.Y."/>
            <person name="Makarova K.S."/>
            <person name="Abbas B."/>
            <person name="Ferrer M."/>
            <person name="Golyshin P.N."/>
        </authorList>
    </citation>
    <scope>NUCLEOTIDE SEQUENCE [LARGE SCALE GENOMIC DNA]</scope>
    <source>
        <strain evidence="11">AMET1</strain>
    </source>
</reference>
<evidence type="ECO:0000313" key="11">
    <source>
        <dbReference type="EMBL" id="OUJ19384.1"/>
    </source>
</evidence>
<dbReference type="HAMAP" id="MF_00607">
    <property type="entry name" value="16SrRNA_methyltr_A"/>
    <property type="match status" value="1"/>
</dbReference>
<comment type="subcellular location">
    <subcellularLocation>
        <location evidence="7">Cytoplasm</location>
    </subcellularLocation>
</comment>
<organism evidence="11 12">
    <name type="scientific">Methanonatronarchaeum thermophilum</name>
    <dbReference type="NCBI Taxonomy" id="1927129"/>
    <lineage>
        <taxon>Archaea</taxon>
        <taxon>Methanobacteriati</taxon>
        <taxon>Methanobacteriota</taxon>
        <taxon>Methanonatronarchaeia</taxon>
        <taxon>Methanonatronarchaeales</taxon>
        <taxon>Methanonatronarchaeaceae</taxon>
        <taxon>Methanonatronarchaeum</taxon>
    </lineage>
</organism>
<feature type="binding site" evidence="7 8">
    <location>
        <position position="107"/>
    </location>
    <ligand>
        <name>S-adenosyl-L-methionine</name>
        <dbReference type="ChEBI" id="CHEBI:59789"/>
    </ligand>
</feature>
<dbReference type="PANTHER" id="PTHR11727:SF7">
    <property type="entry name" value="DIMETHYLADENOSINE TRANSFERASE-RELATED"/>
    <property type="match status" value="1"/>
</dbReference>
<evidence type="ECO:0000313" key="12">
    <source>
        <dbReference type="Proteomes" id="UP000195137"/>
    </source>
</evidence>
<dbReference type="InterPro" id="IPR020596">
    <property type="entry name" value="rRNA_Ade_Mease_Trfase_CS"/>
</dbReference>
<dbReference type="InterPro" id="IPR029063">
    <property type="entry name" value="SAM-dependent_MTases_sf"/>
</dbReference>
<dbReference type="OrthoDB" id="9883at2157"/>
<dbReference type="RefSeq" id="WP_086636485.1">
    <property type="nucleotide sequence ID" value="NZ_MRZU01000002.1"/>
</dbReference>
<feature type="compositionally biased region" description="Basic residues" evidence="9">
    <location>
        <begin position="231"/>
        <end position="240"/>
    </location>
</feature>
<comment type="caution">
    <text evidence="11">The sequence shown here is derived from an EMBL/GenBank/DDBJ whole genome shotgun (WGS) entry which is preliminary data.</text>
</comment>
<protein>
    <recommendedName>
        <fullName evidence="7">Probable ribosomal RNA small subunit methyltransferase A</fullName>
        <ecNumber evidence="7">2.1.1.-</ecNumber>
    </recommendedName>
    <alternativeName>
        <fullName evidence="7">16S rRNA dimethyladenosine transferase</fullName>
    </alternativeName>
    <alternativeName>
        <fullName evidence="7">16S rRNA dimethylase</fullName>
    </alternativeName>
    <alternativeName>
        <fullName evidence="7">S-adenosylmethionine-6-N',N'-adenosyl(rRNA) dimethyltransferase</fullName>
    </alternativeName>
</protein>
<feature type="compositionally biased region" description="Basic and acidic residues" evidence="9">
    <location>
        <begin position="241"/>
        <end position="253"/>
    </location>
</feature>
<evidence type="ECO:0000259" key="10">
    <source>
        <dbReference type="SMART" id="SM00650"/>
    </source>
</evidence>
<proteinExistence type="inferred from homology"/>
<dbReference type="SMART" id="SM00650">
    <property type="entry name" value="rADc"/>
    <property type="match status" value="1"/>
</dbReference>
<keyword evidence="6 7" id="KW-0694">RNA-binding</keyword>
<name>A0A1Y3GGQ8_9EURY</name>
<dbReference type="Gene3D" id="1.10.8.100">
    <property type="entry name" value="Ribosomal RNA adenine dimethylase-like, domain 2"/>
    <property type="match status" value="1"/>
</dbReference>